<evidence type="ECO:0000313" key="1">
    <source>
        <dbReference type="EMBL" id="MBD2317612.1"/>
    </source>
</evidence>
<proteinExistence type="predicted"/>
<dbReference type="Gene3D" id="3.60.15.10">
    <property type="entry name" value="Ribonuclease Z/Hydroxyacylglutathione hydrolase-like"/>
    <property type="match status" value="1"/>
</dbReference>
<dbReference type="Pfam" id="PF13483">
    <property type="entry name" value="Lactamase_B_3"/>
    <property type="match status" value="1"/>
</dbReference>
<name>A0ABR8CD26_9CYAN</name>
<dbReference type="InterPro" id="IPR036866">
    <property type="entry name" value="RibonucZ/Hydroxyglut_hydro"/>
</dbReference>
<dbReference type="Proteomes" id="UP000618445">
    <property type="component" value="Unassembled WGS sequence"/>
</dbReference>
<comment type="caution">
    <text evidence="1">The sequence shown here is derived from an EMBL/GenBank/DDBJ whole genome shotgun (WGS) entry which is preliminary data.</text>
</comment>
<keyword evidence="2" id="KW-1185">Reference proteome</keyword>
<protein>
    <submittedName>
        <fullName evidence="1">MBL fold metallo-hydrolase</fullName>
    </submittedName>
</protein>
<dbReference type="PANTHER" id="PTHR36142:SF2">
    <property type="entry name" value="METALLO-HYDROLASE_OXIDOREDUCTASE SUPERFAMILY PROTEIN"/>
    <property type="match status" value="1"/>
</dbReference>
<dbReference type="SUPFAM" id="SSF56281">
    <property type="entry name" value="Metallo-hydrolase/oxidoreductase"/>
    <property type="match status" value="1"/>
</dbReference>
<evidence type="ECO:0000313" key="2">
    <source>
        <dbReference type="Proteomes" id="UP000618445"/>
    </source>
</evidence>
<sequence>MYLTWLDSNSWLIEIAGKRILLDPWLVDALMFGNAAWFFKSERLTQREIPQNIDLILLSQGLPDHAHPPTLKKLDRQIPVVGSPSAAKLVNELGYTQVTALAHGEVFSIPNLFEIRAVLGSPTGPTTLENGYILRDLVEGTSIYYEPHGYHAAAIQEFAPVDVVITPMIDLKLPLVGTVIKGQQGAIQVAKWLKPQVMLPTAAGGDLTYSGVLLNILKAEGSMDSLRSLFTENNISTQVIEPKPWERFEVKLQKLAVT</sequence>
<gene>
    <name evidence="1" type="ORF">H6G05_12245</name>
</gene>
<dbReference type="EMBL" id="JACJQY010000017">
    <property type="protein sequence ID" value="MBD2317612.1"/>
    <property type="molecule type" value="Genomic_DNA"/>
</dbReference>
<dbReference type="RefSeq" id="WP_190578439.1">
    <property type="nucleotide sequence ID" value="NZ_CAWPQU010000009.1"/>
</dbReference>
<organism evidence="1 2">
    <name type="scientific">Phormidium tenue FACHB-1050</name>
    <dbReference type="NCBI Taxonomy" id="2692857"/>
    <lineage>
        <taxon>Bacteria</taxon>
        <taxon>Bacillati</taxon>
        <taxon>Cyanobacteriota</taxon>
        <taxon>Cyanophyceae</taxon>
        <taxon>Oscillatoriophycideae</taxon>
        <taxon>Oscillatoriales</taxon>
        <taxon>Oscillatoriaceae</taxon>
        <taxon>Phormidium</taxon>
    </lineage>
</organism>
<reference evidence="1 2" key="1">
    <citation type="journal article" date="2020" name="ISME J.">
        <title>Comparative genomics reveals insights into cyanobacterial evolution and habitat adaptation.</title>
        <authorList>
            <person name="Chen M.Y."/>
            <person name="Teng W.K."/>
            <person name="Zhao L."/>
            <person name="Hu C.X."/>
            <person name="Zhou Y.K."/>
            <person name="Han B.P."/>
            <person name="Song L.R."/>
            <person name="Shu W.S."/>
        </authorList>
    </citation>
    <scope>NUCLEOTIDE SEQUENCE [LARGE SCALE GENOMIC DNA]</scope>
    <source>
        <strain evidence="1 2">FACHB-1050</strain>
    </source>
</reference>
<accession>A0ABR8CD26</accession>
<dbReference type="PANTHER" id="PTHR36142">
    <property type="entry name" value="METALLO-HYDROLASE/OXIDOREDUCTASE SUPERFAMILY PROTEIN"/>
    <property type="match status" value="1"/>
</dbReference>